<evidence type="ECO:0000313" key="3">
    <source>
        <dbReference type="Proteomes" id="UP000280296"/>
    </source>
</evidence>
<reference evidence="2 3" key="2">
    <citation type="submission" date="2019-01" db="EMBL/GenBank/DDBJ databases">
        <title>Tautonia sociabilis, a novel thermotolerant planctomycete of Isosphaeraceae family, isolated from a 4000 m deep subterranean habitat.</title>
        <authorList>
            <person name="Kovaleva O.L."/>
            <person name="Elcheninov A.G."/>
            <person name="Van Heerden E."/>
            <person name="Toshchakov S.V."/>
            <person name="Novikov A."/>
            <person name="Bonch-Osmolovskaya E.A."/>
            <person name="Kublanov I.V."/>
        </authorList>
    </citation>
    <scope>NUCLEOTIDE SEQUENCE [LARGE SCALE GENOMIC DNA]</scope>
    <source>
        <strain evidence="2 3">GM2012</strain>
    </source>
</reference>
<dbReference type="OrthoDB" id="291303at2"/>
<dbReference type="EMBL" id="RYZH01000005">
    <property type="protein sequence ID" value="RUL89012.1"/>
    <property type="molecule type" value="Genomic_DNA"/>
</dbReference>
<sequence length="67" mass="7599">MSMDKSLKKASGLARQRNVQTRAERLLILQDEGRWTPDQPVYGIPKTRYRDLAAGQSGPRRPDSSQD</sequence>
<evidence type="ECO:0000256" key="1">
    <source>
        <dbReference type="SAM" id="MobiDB-lite"/>
    </source>
</evidence>
<gene>
    <name evidence="2" type="ORF">TsocGM_03890</name>
</gene>
<protein>
    <submittedName>
        <fullName evidence="2">Small basic protein</fullName>
    </submittedName>
</protein>
<dbReference type="NCBIfam" id="TIGR04137">
    <property type="entry name" value="Chlam_Ver_rRNA"/>
    <property type="match status" value="1"/>
</dbReference>
<dbReference type="AlphaFoldDB" id="A0A432MNM5"/>
<dbReference type="InterPro" id="IPR026405">
    <property type="entry name" value="Chlam/Ver/Plancto_rRNA"/>
</dbReference>
<feature type="region of interest" description="Disordered" evidence="1">
    <location>
        <begin position="1"/>
        <end position="67"/>
    </location>
</feature>
<keyword evidence="3" id="KW-1185">Reference proteome</keyword>
<reference evidence="2 3" key="1">
    <citation type="submission" date="2018-12" db="EMBL/GenBank/DDBJ databases">
        <authorList>
            <person name="Toschakov S.V."/>
        </authorList>
    </citation>
    <scope>NUCLEOTIDE SEQUENCE [LARGE SCALE GENOMIC DNA]</scope>
    <source>
        <strain evidence="2 3">GM2012</strain>
    </source>
</reference>
<organism evidence="2 3">
    <name type="scientific">Tautonia sociabilis</name>
    <dbReference type="NCBI Taxonomy" id="2080755"/>
    <lineage>
        <taxon>Bacteria</taxon>
        <taxon>Pseudomonadati</taxon>
        <taxon>Planctomycetota</taxon>
        <taxon>Planctomycetia</taxon>
        <taxon>Isosphaerales</taxon>
        <taxon>Isosphaeraceae</taxon>
        <taxon>Tautonia</taxon>
    </lineage>
</organism>
<dbReference type="Proteomes" id="UP000280296">
    <property type="component" value="Unassembled WGS sequence"/>
</dbReference>
<name>A0A432MNM5_9BACT</name>
<proteinExistence type="predicted"/>
<evidence type="ECO:0000313" key="2">
    <source>
        <dbReference type="EMBL" id="RUL89012.1"/>
    </source>
</evidence>
<dbReference type="RefSeq" id="WP_126724006.1">
    <property type="nucleotide sequence ID" value="NZ_RYZH01000005.1"/>
</dbReference>
<accession>A0A432MNM5</accession>
<comment type="caution">
    <text evidence="2">The sequence shown here is derived from an EMBL/GenBank/DDBJ whole genome shotgun (WGS) entry which is preliminary data.</text>
</comment>